<reference evidence="2 3" key="1">
    <citation type="journal article" date="2021" name="Elife">
        <title>Chloroplast acquisition without the gene transfer in kleptoplastic sea slugs, Plakobranchus ocellatus.</title>
        <authorList>
            <person name="Maeda T."/>
            <person name="Takahashi S."/>
            <person name="Yoshida T."/>
            <person name="Shimamura S."/>
            <person name="Takaki Y."/>
            <person name="Nagai Y."/>
            <person name="Toyoda A."/>
            <person name="Suzuki Y."/>
            <person name="Arimoto A."/>
            <person name="Ishii H."/>
            <person name="Satoh N."/>
            <person name="Nishiyama T."/>
            <person name="Hasebe M."/>
            <person name="Maruyama T."/>
            <person name="Minagawa J."/>
            <person name="Obokata J."/>
            <person name="Shigenobu S."/>
        </authorList>
    </citation>
    <scope>NUCLEOTIDE SEQUENCE [LARGE SCALE GENOMIC DNA]</scope>
</reference>
<keyword evidence="3" id="KW-1185">Reference proteome</keyword>
<organism evidence="2 3">
    <name type="scientific">Plakobranchus ocellatus</name>
    <dbReference type="NCBI Taxonomy" id="259542"/>
    <lineage>
        <taxon>Eukaryota</taxon>
        <taxon>Metazoa</taxon>
        <taxon>Spiralia</taxon>
        <taxon>Lophotrochozoa</taxon>
        <taxon>Mollusca</taxon>
        <taxon>Gastropoda</taxon>
        <taxon>Heterobranchia</taxon>
        <taxon>Euthyneura</taxon>
        <taxon>Panpulmonata</taxon>
        <taxon>Sacoglossa</taxon>
        <taxon>Placobranchoidea</taxon>
        <taxon>Plakobranchidae</taxon>
        <taxon>Plakobranchus</taxon>
    </lineage>
</organism>
<evidence type="ECO:0000313" key="2">
    <source>
        <dbReference type="EMBL" id="GFN96371.1"/>
    </source>
</evidence>
<accession>A0AAV3ZNY5</accession>
<dbReference type="Proteomes" id="UP000735302">
    <property type="component" value="Unassembled WGS sequence"/>
</dbReference>
<dbReference type="EMBL" id="BLXT01002667">
    <property type="protein sequence ID" value="GFN96371.1"/>
    <property type="molecule type" value="Genomic_DNA"/>
</dbReference>
<evidence type="ECO:0000313" key="3">
    <source>
        <dbReference type="Proteomes" id="UP000735302"/>
    </source>
</evidence>
<dbReference type="AlphaFoldDB" id="A0AAV3ZNY5"/>
<protein>
    <submittedName>
        <fullName evidence="2">Ankyrin-3</fullName>
    </submittedName>
</protein>
<gene>
    <name evidence="2" type="ORF">PoB_002287700</name>
</gene>
<feature type="compositionally biased region" description="Basic and acidic residues" evidence="1">
    <location>
        <begin position="176"/>
        <end position="188"/>
    </location>
</feature>
<evidence type="ECO:0000256" key="1">
    <source>
        <dbReference type="SAM" id="MobiDB-lite"/>
    </source>
</evidence>
<proteinExistence type="predicted"/>
<feature type="region of interest" description="Disordered" evidence="1">
    <location>
        <begin position="146"/>
        <end position="213"/>
    </location>
</feature>
<sequence>MSSNEVVKSVAKKLKYYFEVKRLEDGFDLSDIHQPQLDHPPLKSRPALQYDGLHDRALKHYFSQPEVRVQLTQLNGPNAKGSLHSRRELAVRKMLDSYMKHYTFQAECIQASMKTRSTSPKRSPLPSCYYLYSYSGNALKPEVTGVLQRRKKKSPQQGDLRLSGPPSGQGAGSGARTRDRRVPADLRADSQATVLPTPPDIHYHVPPFKPVLS</sequence>
<name>A0AAV3ZNY5_9GAST</name>
<comment type="caution">
    <text evidence="2">The sequence shown here is derived from an EMBL/GenBank/DDBJ whole genome shotgun (WGS) entry which is preliminary data.</text>
</comment>